<evidence type="ECO:0000256" key="4">
    <source>
        <dbReference type="ARBA" id="ARBA00022801"/>
    </source>
</evidence>
<feature type="binding site" evidence="8">
    <location>
        <begin position="384"/>
        <end position="388"/>
    </location>
    <ligand>
        <name>substrate</name>
    </ligand>
</feature>
<proteinExistence type="inferred from homology"/>
<comment type="cofactor">
    <cofactor evidence="8">
        <name>Zn(2+)</name>
        <dbReference type="ChEBI" id="CHEBI:29105"/>
    </cofactor>
    <text evidence="8">Binds 2 Zn(2+) ions per subunit. It is not clear if Zn(2+) or Mg(2+) is physiologically important.</text>
</comment>
<gene>
    <name evidence="8" type="primary">rnj</name>
    <name evidence="10" type="ORF">SCAL_000735</name>
</gene>
<feature type="binding site" evidence="8">
    <location>
        <position position="87"/>
    </location>
    <ligand>
        <name>Zn(2+)</name>
        <dbReference type="ChEBI" id="CHEBI:29105"/>
        <label>2</label>
        <note>catalytic</note>
    </ligand>
</feature>
<dbReference type="InterPro" id="IPR011108">
    <property type="entry name" value="RMMBL"/>
</dbReference>
<dbReference type="SUPFAM" id="SSF56281">
    <property type="entry name" value="Metallo-hydrolase/oxidoreductase"/>
    <property type="match status" value="1"/>
</dbReference>
<dbReference type="HAMAP" id="MF_01492">
    <property type="entry name" value="RNase_J_arch"/>
    <property type="match status" value="1"/>
</dbReference>
<evidence type="ECO:0000313" key="10">
    <source>
        <dbReference type="EMBL" id="OFV68095.1"/>
    </source>
</evidence>
<comment type="similarity">
    <text evidence="8">Belongs to the metallo-beta-lactamase superfamily. RNA-metabolizing metallo-beta-lactamase-like family. Archaeal RNase J subfamily.</text>
</comment>
<dbReference type="CDD" id="cd07714">
    <property type="entry name" value="RNaseJ_MBL-fold"/>
    <property type="match status" value="1"/>
</dbReference>
<keyword evidence="5 8" id="KW-0862">Zinc</keyword>
<dbReference type="SMART" id="SM00849">
    <property type="entry name" value="Lactamase_B"/>
    <property type="match status" value="1"/>
</dbReference>
<evidence type="ECO:0000256" key="3">
    <source>
        <dbReference type="ARBA" id="ARBA00022723"/>
    </source>
</evidence>
<keyword evidence="3 8" id="KW-0479">Metal-binding</keyword>
<dbReference type="NCBIfam" id="TIGR00649">
    <property type="entry name" value="MG423"/>
    <property type="match status" value="1"/>
</dbReference>
<dbReference type="InterPro" id="IPR036866">
    <property type="entry name" value="RibonucZ/Hydroxyglut_hydro"/>
</dbReference>
<keyword evidence="2 8" id="KW-0540">Nuclease</keyword>
<protein>
    <recommendedName>
        <fullName evidence="8">Ribonuclease J</fullName>
        <shortName evidence="8">RNase J</shortName>
        <ecNumber evidence="8">3.1.-.-</ecNumber>
    </recommendedName>
</protein>
<accession>A0A1F2PAK3</accession>
<dbReference type="GO" id="GO:0004534">
    <property type="term" value="F:5'-3' RNA exonuclease activity"/>
    <property type="evidence" value="ECO:0007669"/>
    <property type="project" value="UniProtKB-UniRule"/>
</dbReference>
<reference evidence="10" key="1">
    <citation type="submission" date="2016-05" db="EMBL/GenBank/DDBJ databases">
        <title>Microbial consortia oxidize butane by reversing methanogenesis.</title>
        <authorList>
            <person name="Laso-Perez R."/>
            <person name="Richter M."/>
            <person name="Wegener G."/>
            <person name="Musat F."/>
        </authorList>
    </citation>
    <scope>NUCLEOTIDE SEQUENCE [LARGE SCALE GENOMIC DNA]</scope>
    <source>
        <strain evidence="10">BOX2</strain>
    </source>
</reference>
<evidence type="ECO:0000256" key="6">
    <source>
        <dbReference type="ARBA" id="ARBA00022839"/>
    </source>
</evidence>
<dbReference type="Pfam" id="PF22505">
    <property type="entry name" value="RNase_J_b_CASP"/>
    <property type="match status" value="1"/>
</dbReference>
<comment type="function">
    <text evidence="8">An RNase that has 5'-3' exonuclease activity. May be involved in RNA degradation.</text>
</comment>
<dbReference type="STRING" id="1838285.SCAL_000735"/>
<evidence type="ECO:0000259" key="9">
    <source>
        <dbReference type="SMART" id="SM00849"/>
    </source>
</evidence>
<comment type="caution">
    <text evidence="10">The sequence shown here is derived from an EMBL/GenBank/DDBJ whole genome shotgun (WGS) entry which is preliminary data.</text>
</comment>
<dbReference type="Proteomes" id="UP000186940">
    <property type="component" value="Unassembled WGS sequence"/>
</dbReference>
<feature type="binding site" evidence="8">
    <location>
        <position position="410"/>
    </location>
    <ligand>
        <name>Zn(2+)</name>
        <dbReference type="ChEBI" id="CHEBI:29105"/>
        <label>2</label>
        <note>catalytic</note>
    </ligand>
</feature>
<organism evidence="10 11">
    <name type="scientific">Candidatus Syntropharchaeum caldarium</name>
    <dbReference type="NCBI Taxonomy" id="1838285"/>
    <lineage>
        <taxon>Archaea</taxon>
        <taxon>Methanobacteriati</taxon>
        <taxon>Methanobacteriota</taxon>
        <taxon>Stenosarchaea group</taxon>
        <taxon>Methanomicrobia</taxon>
        <taxon>Methanosarcinales</taxon>
        <taxon>ANME-2 cluster</taxon>
        <taxon>Candidatus Syntropharchaeum</taxon>
    </lineage>
</organism>
<evidence type="ECO:0000256" key="5">
    <source>
        <dbReference type="ARBA" id="ARBA00022833"/>
    </source>
</evidence>
<feature type="binding site" evidence="8">
    <location>
        <position position="174"/>
    </location>
    <ligand>
        <name>Zn(2+)</name>
        <dbReference type="ChEBI" id="CHEBI:29105"/>
        <label>1</label>
        <note>catalytic</note>
    </ligand>
</feature>
<dbReference type="GO" id="GO:0005737">
    <property type="term" value="C:cytoplasm"/>
    <property type="evidence" value="ECO:0007669"/>
    <property type="project" value="UniProtKB-SubCell"/>
</dbReference>
<evidence type="ECO:0000256" key="7">
    <source>
        <dbReference type="ARBA" id="ARBA00022884"/>
    </source>
</evidence>
<evidence type="ECO:0000256" key="2">
    <source>
        <dbReference type="ARBA" id="ARBA00022722"/>
    </source>
</evidence>
<dbReference type="InterPro" id="IPR004613">
    <property type="entry name" value="RNase_J"/>
</dbReference>
<dbReference type="PATRIC" id="fig|1838285.3.peg.744"/>
<name>A0A1F2PAK3_9EURY</name>
<dbReference type="Gene3D" id="3.60.15.10">
    <property type="entry name" value="Ribonuclease Z/Hydroxyacylglutathione hydrolase-like"/>
    <property type="match status" value="1"/>
</dbReference>
<dbReference type="InterPro" id="IPR042173">
    <property type="entry name" value="RNase_J_2"/>
</dbReference>
<dbReference type="InterPro" id="IPR001279">
    <property type="entry name" value="Metallo-B-lactamas"/>
</dbReference>
<keyword evidence="6 8" id="KW-0269">Exonuclease</keyword>
<keyword evidence="7 8" id="KW-0694">RNA-binding</keyword>
<dbReference type="AlphaFoldDB" id="A0A1F2PAK3"/>
<evidence type="ECO:0000313" key="11">
    <source>
        <dbReference type="Proteomes" id="UP000186940"/>
    </source>
</evidence>
<feature type="binding site" evidence="8">
    <location>
        <position position="152"/>
    </location>
    <ligand>
        <name>Zn(2+)</name>
        <dbReference type="ChEBI" id="CHEBI:29105"/>
        <label>1</label>
        <note>catalytic</note>
    </ligand>
</feature>
<dbReference type="GO" id="GO:0006401">
    <property type="term" value="P:RNA catabolic process"/>
    <property type="evidence" value="ECO:0007669"/>
    <property type="project" value="UniProtKB-UniRule"/>
</dbReference>
<dbReference type="Gene3D" id="3.40.50.10710">
    <property type="entry name" value="Metallo-hydrolase/oxidoreductase"/>
    <property type="match status" value="1"/>
</dbReference>
<feature type="binding site" evidence="8">
    <location>
        <position position="84"/>
    </location>
    <ligand>
        <name>Zn(2+)</name>
        <dbReference type="ChEBI" id="CHEBI:29105"/>
        <label>1</label>
        <note>catalytic</note>
    </ligand>
</feature>
<feature type="binding site" evidence="8">
    <location>
        <position position="82"/>
    </location>
    <ligand>
        <name>Zn(2+)</name>
        <dbReference type="ChEBI" id="CHEBI:29105"/>
        <label>1</label>
        <note>catalytic</note>
    </ligand>
</feature>
<dbReference type="InterPro" id="IPR030879">
    <property type="entry name" value="RNase_J_arc"/>
</dbReference>
<sequence>MVDIGIIAVGGYNGVGRNMTAIRVGKEIIIMDMGIRLDRVQIHEDVEIERMHSLDLIQMGAIPDDTIMNQIDGNVIAIICTHGHLDHIGAISKLAHRYKAPIIATPFTTELISQQLKSERKFRIDNTLIRLNAGETYRISDKVELEFIRVQHSIPDCVFAALHTPEGTILYANDFKIDRYPILDDPLDENRLRRLGKEGVLAMIVESTRVDVNGKTPSETVAKDLVLDVVTGIGDAEAGMIVTTFSSHIARISSVIEASKKAGRKPVLLGRSMGRYTEVAKKMGYLKFTDELSVISDRRQIDKTLKQIMIEGKEKFLPIVTGHQGEPGAILSRIGDGDTAYEVEKGDKIIFSAAVIPTPLNAANRYALETKLKMKGARIYSNIHVSGHAAREDHWELIKMVNPTHIIPSHGSLSMTGSYAELAEELGYVLGEDVHLLRNGQEITLR</sequence>
<keyword evidence="4 8" id="KW-0378">Hydrolase</keyword>
<evidence type="ECO:0000256" key="8">
    <source>
        <dbReference type="HAMAP-Rule" id="MF_01492"/>
    </source>
</evidence>
<dbReference type="PANTHER" id="PTHR43694">
    <property type="entry name" value="RIBONUCLEASE J"/>
    <property type="match status" value="1"/>
</dbReference>
<dbReference type="EMBL" id="LYOS01000002">
    <property type="protein sequence ID" value="OFV68095.1"/>
    <property type="molecule type" value="Genomic_DNA"/>
</dbReference>
<dbReference type="Pfam" id="PF00753">
    <property type="entry name" value="Lactamase_B"/>
    <property type="match status" value="1"/>
</dbReference>
<evidence type="ECO:0000256" key="1">
    <source>
        <dbReference type="ARBA" id="ARBA00022490"/>
    </source>
</evidence>
<dbReference type="InterPro" id="IPR055132">
    <property type="entry name" value="RNase_J_b_CASP"/>
</dbReference>
<dbReference type="GO" id="GO:0003723">
    <property type="term" value="F:RNA binding"/>
    <property type="evidence" value="ECO:0007669"/>
    <property type="project" value="UniProtKB-KW"/>
</dbReference>
<dbReference type="PANTHER" id="PTHR43694:SF1">
    <property type="entry name" value="RIBONUCLEASE J"/>
    <property type="match status" value="1"/>
</dbReference>
<dbReference type="Pfam" id="PF07521">
    <property type="entry name" value="RMMBL"/>
    <property type="match status" value="1"/>
</dbReference>
<feature type="binding site" evidence="8">
    <location>
        <position position="86"/>
    </location>
    <ligand>
        <name>Zn(2+)</name>
        <dbReference type="ChEBI" id="CHEBI:29105"/>
        <label>2</label>
        <note>catalytic</note>
    </ligand>
</feature>
<comment type="subunit">
    <text evidence="8">Homodimer.</text>
</comment>
<feature type="domain" description="Metallo-beta-lactamase" evidence="9">
    <location>
        <begin position="16"/>
        <end position="233"/>
    </location>
</feature>
<keyword evidence="11" id="KW-1185">Reference proteome</keyword>
<feature type="binding site" evidence="8">
    <location>
        <position position="174"/>
    </location>
    <ligand>
        <name>Zn(2+)</name>
        <dbReference type="ChEBI" id="CHEBI:29105"/>
        <label>2</label>
        <note>catalytic</note>
    </ligand>
</feature>
<dbReference type="GO" id="GO:0008270">
    <property type="term" value="F:zinc ion binding"/>
    <property type="evidence" value="ECO:0007669"/>
    <property type="project" value="UniProtKB-UniRule"/>
</dbReference>
<comment type="subcellular location">
    <subcellularLocation>
        <location evidence="8">Cytoplasm</location>
    </subcellularLocation>
</comment>
<keyword evidence="1 8" id="KW-0963">Cytoplasm</keyword>
<dbReference type="EC" id="3.1.-.-" evidence="8"/>